<evidence type="ECO:0000313" key="3">
    <source>
        <dbReference type="EMBL" id="HIZ48455.1"/>
    </source>
</evidence>
<feature type="transmembrane region" description="Helical" evidence="2">
    <location>
        <begin position="6"/>
        <end position="28"/>
    </location>
</feature>
<dbReference type="AlphaFoldDB" id="A0A9D2JFD7"/>
<dbReference type="Proteomes" id="UP000824031">
    <property type="component" value="Unassembled WGS sequence"/>
</dbReference>
<feature type="transmembrane region" description="Helical" evidence="2">
    <location>
        <begin position="224"/>
        <end position="243"/>
    </location>
</feature>
<evidence type="ECO:0008006" key="5">
    <source>
        <dbReference type="Google" id="ProtNLM"/>
    </source>
</evidence>
<reference evidence="3" key="2">
    <citation type="submission" date="2021-04" db="EMBL/GenBank/DDBJ databases">
        <authorList>
            <person name="Gilroy R."/>
        </authorList>
    </citation>
    <scope>NUCLEOTIDE SEQUENCE</scope>
    <source>
        <strain evidence="3">3436</strain>
    </source>
</reference>
<gene>
    <name evidence="3" type="ORF">H9810_07055</name>
</gene>
<keyword evidence="2" id="KW-0472">Membrane</keyword>
<organism evidence="3 4">
    <name type="scientific">Candidatus Gemmiger excrementavium</name>
    <dbReference type="NCBI Taxonomy" id="2838608"/>
    <lineage>
        <taxon>Bacteria</taxon>
        <taxon>Bacillati</taxon>
        <taxon>Bacillota</taxon>
        <taxon>Clostridia</taxon>
        <taxon>Eubacteriales</taxon>
        <taxon>Gemmiger</taxon>
    </lineage>
</organism>
<dbReference type="EMBL" id="DXBO01000105">
    <property type="protein sequence ID" value="HIZ48455.1"/>
    <property type="molecule type" value="Genomic_DNA"/>
</dbReference>
<feature type="region of interest" description="Disordered" evidence="1">
    <location>
        <begin position="55"/>
        <end position="124"/>
    </location>
</feature>
<sequence length="257" mass="28459">MPVLLVIGKILGVLLLLLVLAAAAALFVPMRLIFEYRPGYVQLAASYGPLRRTLFSRGDKRRRKNAPGPQHSVDAAPQPETAPPPAPKPREPSVTQSAPLEASAPPVKAASTPPEEQVEQEAESGRVEHILNLARQQPMALLRCLAGHFRWMRRHAVCKLRVRHLDVFWTVTCEDAADTAMAFGAEMAAFNTLLALLQQSISVQSDRLWLEPDFTGTRRSERRVSFCLSACAVLMIGLAYRLWKDPLLQPQPETAQV</sequence>
<accession>A0A9D2JFD7</accession>
<reference evidence="3" key="1">
    <citation type="journal article" date="2021" name="PeerJ">
        <title>Extensive microbial diversity within the chicken gut microbiome revealed by metagenomics and culture.</title>
        <authorList>
            <person name="Gilroy R."/>
            <person name="Ravi A."/>
            <person name="Getino M."/>
            <person name="Pursley I."/>
            <person name="Horton D.L."/>
            <person name="Alikhan N.F."/>
            <person name="Baker D."/>
            <person name="Gharbi K."/>
            <person name="Hall N."/>
            <person name="Watson M."/>
            <person name="Adriaenssens E.M."/>
            <person name="Foster-Nyarko E."/>
            <person name="Jarju S."/>
            <person name="Secka A."/>
            <person name="Antonio M."/>
            <person name="Oren A."/>
            <person name="Chaudhuri R.R."/>
            <person name="La Ragione R."/>
            <person name="Hildebrand F."/>
            <person name="Pallen M.J."/>
        </authorList>
    </citation>
    <scope>NUCLEOTIDE SEQUENCE</scope>
    <source>
        <strain evidence="3">3436</strain>
    </source>
</reference>
<proteinExistence type="predicted"/>
<protein>
    <recommendedName>
        <fullName evidence="5">DUF2953 domain-containing protein</fullName>
    </recommendedName>
</protein>
<evidence type="ECO:0000313" key="4">
    <source>
        <dbReference type="Proteomes" id="UP000824031"/>
    </source>
</evidence>
<evidence type="ECO:0000256" key="2">
    <source>
        <dbReference type="SAM" id="Phobius"/>
    </source>
</evidence>
<name>A0A9D2JFD7_9FIRM</name>
<comment type="caution">
    <text evidence="3">The sequence shown here is derived from an EMBL/GenBank/DDBJ whole genome shotgun (WGS) entry which is preliminary data.</text>
</comment>
<keyword evidence="2" id="KW-1133">Transmembrane helix</keyword>
<keyword evidence="2" id="KW-0812">Transmembrane</keyword>
<evidence type="ECO:0000256" key="1">
    <source>
        <dbReference type="SAM" id="MobiDB-lite"/>
    </source>
</evidence>